<feature type="transmembrane region" description="Helical" evidence="6">
    <location>
        <begin position="70"/>
        <end position="89"/>
    </location>
</feature>
<feature type="transmembrane region" description="Helical" evidence="6">
    <location>
        <begin position="180"/>
        <end position="203"/>
    </location>
</feature>
<protein>
    <recommendedName>
        <fullName evidence="6">Transport permease protein</fullName>
    </recommendedName>
</protein>
<dbReference type="InterPro" id="IPR047817">
    <property type="entry name" value="ABC2_TM_bact-type"/>
</dbReference>
<feature type="transmembrane region" description="Helical" evidence="6">
    <location>
        <begin position="231"/>
        <end position="254"/>
    </location>
</feature>
<dbReference type="InterPro" id="IPR000412">
    <property type="entry name" value="ABC_2_transport"/>
</dbReference>
<feature type="transmembrane region" description="Helical" evidence="6">
    <location>
        <begin position="27"/>
        <end position="50"/>
    </location>
</feature>
<dbReference type="EMBL" id="CP038908">
    <property type="protein sequence ID" value="QGO06863.1"/>
    <property type="molecule type" value="Genomic_DNA"/>
</dbReference>
<dbReference type="PANTHER" id="PTHR43332:SF2">
    <property type="entry name" value="INNER MEMBRANE TRANSPORT PERMEASE YADH"/>
    <property type="match status" value="1"/>
</dbReference>
<evidence type="ECO:0000256" key="3">
    <source>
        <dbReference type="ARBA" id="ARBA00022692"/>
    </source>
</evidence>
<keyword evidence="8" id="KW-1185">Reference proteome</keyword>
<comment type="similarity">
    <text evidence="2 6">Belongs to the ABC-2 integral membrane protein family.</text>
</comment>
<keyword evidence="5 6" id="KW-0472">Membrane</keyword>
<sequence length="262" mass="30070">MRLARKSKSLIAAKTVIGQEIRKIKQVWIQALCPTIISTVLYFIVFGQLIGAHTKMIHHLTYLEFITPGLMMMAMIIAAYDASVSTIFLSRYNKSIEEILVSSMSVRNMVLSQMIAGMLRGVLIGLIVFIISLFFAKFYIKNIILVIITSILSCLIFSLIGMMTGVYIKGFDQISVIPLFFIRPLSYLGGLFYPLAHLPIFWYKLALFNPLVYLIDGYRQLFFYQVDSFSVVLWLICILFFLSGLLYYLTYLLIKNRCNLIR</sequence>
<reference evidence="7 8" key="1">
    <citation type="submission" date="2019-04" db="EMBL/GenBank/DDBJ databases">
        <title>Complete genome sequencing of Piscirickettsia salmonis strain Psal-009.</title>
        <authorList>
            <person name="Schober I."/>
            <person name="Bunk B."/>
            <person name="Sproer C."/>
            <person name="Carril G.P."/>
            <person name="Riedel T."/>
            <person name="Flores-Herrera P.A."/>
            <person name="Nourdin-Galindo G."/>
            <person name="Marshall S.H."/>
            <person name="Overmann J."/>
        </authorList>
    </citation>
    <scope>NUCLEOTIDE SEQUENCE [LARGE SCALE GENOMIC DNA]</scope>
    <source>
        <strain evidence="7 8">Psal-009</strain>
    </source>
</reference>
<evidence type="ECO:0000256" key="4">
    <source>
        <dbReference type="ARBA" id="ARBA00022989"/>
    </source>
</evidence>
<dbReference type="RefSeq" id="WP_036779520.1">
    <property type="nucleotide sequence ID" value="NZ_CP012413.1"/>
</dbReference>
<evidence type="ECO:0000256" key="6">
    <source>
        <dbReference type="RuleBase" id="RU361157"/>
    </source>
</evidence>
<comment type="subcellular location">
    <subcellularLocation>
        <location evidence="6">Cell inner membrane</location>
        <topology evidence="6">Multi-pass membrane protein</topology>
    </subcellularLocation>
    <subcellularLocation>
        <location evidence="1">Membrane</location>
        <topology evidence="1">Multi-pass membrane protein</topology>
    </subcellularLocation>
</comment>
<accession>A0A9Q6LPB1</accession>
<dbReference type="PRINTS" id="PR00164">
    <property type="entry name" value="ABC2TRNSPORT"/>
</dbReference>
<keyword evidence="3 6" id="KW-0812">Transmembrane</keyword>
<name>A0A9Q6LPB1_PISSA</name>
<dbReference type="PANTHER" id="PTHR43332">
    <property type="entry name" value="INNER MEMBRANE TRANSPORT PERMEASE YADH-RELATED"/>
    <property type="match status" value="1"/>
</dbReference>
<dbReference type="PROSITE" id="PS51012">
    <property type="entry name" value="ABC_TM2"/>
    <property type="match status" value="1"/>
</dbReference>
<evidence type="ECO:0000313" key="7">
    <source>
        <dbReference type="EMBL" id="QGO06863.1"/>
    </source>
</evidence>
<dbReference type="NCBIfam" id="NF011648">
    <property type="entry name" value="PRK15066.1"/>
    <property type="match status" value="1"/>
</dbReference>
<dbReference type="InterPro" id="IPR052522">
    <property type="entry name" value="ABC-2_transport_permease"/>
</dbReference>
<dbReference type="PIRSF" id="PIRSF006648">
    <property type="entry name" value="DrrB"/>
    <property type="match status" value="1"/>
</dbReference>
<feature type="transmembrane region" description="Helical" evidence="6">
    <location>
        <begin position="142"/>
        <end position="168"/>
    </location>
</feature>
<keyword evidence="6" id="KW-0813">Transport</keyword>
<feature type="transmembrane region" description="Helical" evidence="6">
    <location>
        <begin position="110"/>
        <end position="136"/>
    </location>
</feature>
<dbReference type="Pfam" id="PF01061">
    <property type="entry name" value="ABC2_membrane"/>
    <property type="match status" value="1"/>
</dbReference>
<keyword evidence="4 6" id="KW-1133">Transmembrane helix</keyword>
<dbReference type="GO" id="GO:0043190">
    <property type="term" value="C:ATP-binding cassette (ABC) transporter complex"/>
    <property type="evidence" value="ECO:0007669"/>
    <property type="project" value="InterPro"/>
</dbReference>
<proteinExistence type="inferred from homology"/>
<dbReference type="AlphaFoldDB" id="A0A9Q6LPB1"/>
<dbReference type="InterPro" id="IPR013525">
    <property type="entry name" value="ABC2_TM"/>
</dbReference>
<evidence type="ECO:0000256" key="5">
    <source>
        <dbReference type="ARBA" id="ARBA00023136"/>
    </source>
</evidence>
<organism evidence="7 8">
    <name type="scientific">Piscirickettsia salmonis</name>
    <dbReference type="NCBI Taxonomy" id="1238"/>
    <lineage>
        <taxon>Bacteria</taxon>
        <taxon>Pseudomonadati</taxon>
        <taxon>Pseudomonadota</taxon>
        <taxon>Gammaproteobacteria</taxon>
        <taxon>Thiotrichales</taxon>
        <taxon>Piscirickettsiaceae</taxon>
        <taxon>Piscirickettsia</taxon>
    </lineage>
</organism>
<dbReference type="Proteomes" id="UP000422232">
    <property type="component" value="Chromosome"/>
</dbReference>
<evidence type="ECO:0000256" key="2">
    <source>
        <dbReference type="ARBA" id="ARBA00007783"/>
    </source>
</evidence>
<keyword evidence="6" id="KW-1003">Cell membrane</keyword>
<dbReference type="GO" id="GO:0140359">
    <property type="term" value="F:ABC-type transporter activity"/>
    <property type="evidence" value="ECO:0007669"/>
    <property type="project" value="InterPro"/>
</dbReference>
<gene>
    <name evidence="7" type="primary">yadH_2</name>
    <name evidence="7" type="ORF">Psal009_02796</name>
</gene>
<evidence type="ECO:0000256" key="1">
    <source>
        <dbReference type="ARBA" id="ARBA00004141"/>
    </source>
</evidence>
<evidence type="ECO:0000313" key="8">
    <source>
        <dbReference type="Proteomes" id="UP000422232"/>
    </source>
</evidence>